<comment type="caution">
    <text evidence="1">The sequence shown here is derived from an EMBL/GenBank/DDBJ whole genome shotgun (WGS) entry which is preliminary data.</text>
</comment>
<dbReference type="EMBL" id="JABFAB010000001">
    <property type="protein sequence ID" value="MBA0640035.1"/>
    <property type="molecule type" value="Genomic_DNA"/>
</dbReference>
<gene>
    <name evidence="1" type="ORF">Goklo_023019</name>
</gene>
<evidence type="ECO:0008006" key="3">
    <source>
        <dbReference type="Google" id="ProtNLM"/>
    </source>
</evidence>
<proteinExistence type="predicted"/>
<sequence length="122" mass="14425">MVRKRYRLLQRGFPEVEDDLYRDIEFKTGSYACRSCPYALQVWQQQDEMVVWRPLPNPWVRVNFNYRFHRDLEALSSGIIIRDNNGLTIGAVCLWNRNIPTVEVTKALVAIQAIKFAQEMEF</sequence>
<name>A0A7J8TPM0_9ROSI</name>
<evidence type="ECO:0000313" key="1">
    <source>
        <dbReference type="EMBL" id="MBA0640035.1"/>
    </source>
</evidence>
<organism evidence="1 2">
    <name type="scientific">Gossypium klotzschianum</name>
    <dbReference type="NCBI Taxonomy" id="34286"/>
    <lineage>
        <taxon>Eukaryota</taxon>
        <taxon>Viridiplantae</taxon>
        <taxon>Streptophyta</taxon>
        <taxon>Embryophyta</taxon>
        <taxon>Tracheophyta</taxon>
        <taxon>Spermatophyta</taxon>
        <taxon>Magnoliopsida</taxon>
        <taxon>eudicotyledons</taxon>
        <taxon>Gunneridae</taxon>
        <taxon>Pentapetalae</taxon>
        <taxon>rosids</taxon>
        <taxon>malvids</taxon>
        <taxon>Malvales</taxon>
        <taxon>Malvaceae</taxon>
        <taxon>Malvoideae</taxon>
        <taxon>Gossypium</taxon>
    </lineage>
</organism>
<reference evidence="1 2" key="1">
    <citation type="journal article" date="2019" name="Genome Biol. Evol.">
        <title>Insights into the evolution of the New World diploid cottons (Gossypium, subgenus Houzingenia) based on genome sequencing.</title>
        <authorList>
            <person name="Grover C.E."/>
            <person name="Arick M.A. 2nd"/>
            <person name="Thrash A."/>
            <person name="Conover J.L."/>
            <person name="Sanders W.S."/>
            <person name="Peterson D.G."/>
            <person name="Frelichowski J.E."/>
            <person name="Scheffler J.A."/>
            <person name="Scheffler B.E."/>
            <person name="Wendel J.F."/>
        </authorList>
    </citation>
    <scope>NUCLEOTIDE SEQUENCE [LARGE SCALE GENOMIC DNA]</scope>
    <source>
        <strain evidence="1">57</strain>
        <tissue evidence="1">Leaf</tissue>
    </source>
</reference>
<dbReference type="OrthoDB" id="10510357at2759"/>
<evidence type="ECO:0000313" key="2">
    <source>
        <dbReference type="Proteomes" id="UP000593573"/>
    </source>
</evidence>
<keyword evidence="2" id="KW-1185">Reference proteome</keyword>
<dbReference type="AlphaFoldDB" id="A0A7J8TPM0"/>
<dbReference type="Proteomes" id="UP000593573">
    <property type="component" value="Unassembled WGS sequence"/>
</dbReference>
<protein>
    <recommendedName>
        <fullName evidence="3">RNase H type-1 domain-containing protein</fullName>
    </recommendedName>
</protein>
<accession>A0A7J8TPM0</accession>